<evidence type="ECO:0000313" key="2">
    <source>
        <dbReference type="Proteomes" id="UP000008493"/>
    </source>
</evidence>
<keyword evidence="2" id="KW-1185">Reference proteome</keyword>
<gene>
    <name evidence="1" type="ORF">AGABI1DRAFT_129303</name>
</gene>
<protein>
    <submittedName>
        <fullName evidence="1">Uncharacterized protein</fullName>
    </submittedName>
</protein>
<sequence>MTGGKLDSFSLFPVDIRPDIVLSYSVHKSGTALPRDSQDIIAPGDYGLYTTGDGSDPRLYFVLSPVLSFSTMESFAQVSSPGLLSKVLRCRLKVFLDFLDAEQASLTPSLVAQATDRDHG</sequence>
<dbReference type="OrthoDB" id="3263651at2759"/>
<dbReference type="KEGG" id="abp:AGABI1DRAFT129303"/>
<organism evidence="1 2">
    <name type="scientific">Agaricus bisporus var. burnettii (strain JB137-S8 / ATCC MYA-4627 / FGSC 10392)</name>
    <name type="common">White button mushroom</name>
    <dbReference type="NCBI Taxonomy" id="597362"/>
    <lineage>
        <taxon>Eukaryota</taxon>
        <taxon>Fungi</taxon>
        <taxon>Dikarya</taxon>
        <taxon>Basidiomycota</taxon>
        <taxon>Agaricomycotina</taxon>
        <taxon>Agaricomycetes</taxon>
        <taxon>Agaricomycetidae</taxon>
        <taxon>Agaricales</taxon>
        <taxon>Agaricineae</taxon>
        <taxon>Agaricaceae</taxon>
        <taxon>Agaricus</taxon>
    </lineage>
</organism>
<reference evidence="2" key="1">
    <citation type="journal article" date="2012" name="Proc. Natl. Acad. Sci. U.S.A.">
        <title>Genome sequence of the button mushroom Agaricus bisporus reveals mechanisms governing adaptation to a humic-rich ecological niche.</title>
        <authorList>
            <person name="Morin E."/>
            <person name="Kohler A."/>
            <person name="Baker A.R."/>
            <person name="Foulongne-Oriol M."/>
            <person name="Lombard V."/>
            <person name="Nagy L.G."/>
            <person name="Ohm R.A."/>
            <person name="Patyshakuliyeva A."/>
            <person name="Brun A."/>
            <person name="Aerts A.L."/>
            <person name="Bailey A.M."/>
            <person name="Billette C."/>
            <person name="Coutinho P.M."/>
            <person name="Deakin G."/>
            <person name="Doddapaneni H."/>
            <person name="Floudas D."/>
            <person name="Grimwood J."/>
            <person name="Hilden K."/>
            <person name="Kuees U."/>
            <person name="LaButti K.M."/>
            <person name="Lapidus A."/>
            <person name="Lindquist E.A."/>
            <person name="Lucas S.M."/>
            <person name="Murat C."/>
            <person name="Riley R.W."/>
            <person name="Salamov A.A."/>
            <person name="Schmutz J."/>
            <person name="Subramanian V."/>
            <person name="Woesten H.A.B."/>
            <person name="Xu J."/>
            <person name="Eastwood D.C."/>
            <person name="Foster G.D."/>
            <person name="Sonnenberg A.S."/>
            <person name="Cullen D."/>
            <person name="de Vries R.P."/>
            <person name="Lundell T."/>
            <person name="Hibbett D.S."/>
            <person name="Henrissat B."/>
            <person name="Burton K.S."/>
            <person name="Kerrigan R.W."/>
            <person name="Challen M.P."/>
            <person name="Grigoriev I.V."/>
            <person name="Martin F."/>
        </authorList>
    </citation>
    <scope>NUCLEOTIDE SEQUENCE [LARGE SCALE GENOMIC DNA]</scope>
    <source>
        <strain evidence="2">JB137-S8 / ATCC MYA-4627 / FGSC 10392</strain>
    </source>
</reference>
<dbReference type="Proteomes" id="UP000008493">
    <property type="component" value="Unassembled WGS sequence"/>
</dbReference>
<accession>K5XV72</accession>
<dbReference type="EMBL" id="JH971391">
    <property type="protein sequence ID" value="EKM79045.1"/>
    <property type="molecule type" value="Genomic_DNA"/>
</dbReference>
<dbReference type="GeneID" id="18826976"/>
<dbReference type="HOGENOM" id="CLU_2049006_0_0_1"/>
<dbReference type="InParanoid" id="K5XV72"/>
<dbReference type="RefSeq" id="XP_007330790.1">
    <property type="nucleotide sequence ID" value="XM_007330728.1"/>
</dbReference>
<evidence type="ECO:0000313" key="1">
    <source>
        <dbReference type="EMBL" id="EKM79045.1"/>
    </source>
</evidence>
<name>K5XV72_AGABU</name>
<proteinExistence type="predicted"/>
<dbReference type="AlphaFoldDB" id="K5XV72"/>